<protein>
    <submittedName>
        <fullName evidence="1">Putative LOC100893597 [Strongylocentrotus purpuratus]</fullName>
    </submittedName>
</protein>
<reference evidence="1" key="1">
    <citation type="submission" date="2014-05" db="EMBL/GenBank/DDBJ databases">
        <authorList>
            <person name="Chronopoulou M."/>
        </authorList>
    </citation>
    <scope>NUCLEOTIDE SEQUENCE</scope>
    <source>
        <tissue evidence="1">Whole organism</tissue>
    </source>
</reference>
<evidence type="ECO:0000313" key="1">
    <source>
        <dbReference type="EMBL" id="CDW22203.1"/>
    </source>
</evidence>
<dbReference type="AlphaFoldDB" id="A0A0K2T869"/>
<dbReference type="EMBL" id="HACA01004842">
    <property type="protein sequence ID" value="CDW22203.1"/>
    <property type="molecule type" value="Transcribed_RNA"/>
</dbReference>
<name>A0A0K2T869_LEPSM</name>
<organism evidence="1">
    <name type="scientific">Lepeophtheirus salmonis</name>
    <name type="common">Salmon louse</name>
    <name type="synonym">Caligus salmonis</name>
    <dbReference type="NCBI Taxonomy" id="72036"/>
    <lineage>
        <taxon>Eukaryota</taxon>
        <taxon>Metazoa</taxon>
        <taxon>Ecdysozoa</taxon>
        <taxon>Arthropoda</taxon>
        <taxon>Crustacea</taxon>
        <taxon>Multicrustacea</taxon>
        <taxon>Hexanauplia</taxon>
        <taxon>Copepoda</taxon>
        <taxon>Siphonostomatoida</taxon>
        <taxon>Caligidae</taxon>
        <taxon>Lepeophtheirus</taxon>
    </lineage>
</organism>
<proteinExistence type="predicted"/>
<sequence length="19" mass="2347">MSIFKKIQWNGEKFDGYVR</sequence>
<accession>A0A0K2T869</accession>